<sequence>MSLRGGQLPEVMSAAASLHRYDTSGRLGREADDRLTLCATTQNHCTGRIKADETATVLAEVDSQHRD</sequence>
<comment type="caution">
    <text evidence="1">The sequence shown here is derived from an EMBL/GenBank/DDBJ whole genome shotgun (WGS) entry which is preliminary data.</text>
</comment>
<keyword evidence="2" id="KW-1185">Reference proteome</keyword>
<reference evidence="2" key="1">
    <citation type="journal article" date="2019" name="Int. J. Syst. Evol. Microbiol.">
        <title>The Global Catalogue of Microorganisms (GCM) 10K type strain sequencing project: providing services to taxonomists for standard genome sequencing and annotation.</title>
        <authorList>
            <consortium name="The Broad Institute Genomics Platform"/>
            <consortium name="The Broad Institute Genome Sequencing Center for Infectious Disease"/>
            <person name="Wu L."/>
            <person name="Ma J."/>
        </authorList>
    </citation>
    <scope>NUCLEOTIDE SEQUENCE [LARGE SCALE GENOMIC DNA]</scope>
    <source>
        <strain evidence="2">NBRC 107710</strain>
    </source>
</reference>
<dbReference type="EMBL" id="BSPG01000045">
    <property type="protein sequence ID" value="GLS46562.1"/>
    <property type="molecule type" value="Genomic_DNA"/>
</dbReference>
<evidence type="ECO:0000313" key="2">
    <source>
        <dbReference type="Proteomes" id="UP001156881"/>
    </source>
</evidence>
<protein>
    <submittedName>
        <fullName evidence="1">Uncharacterized protein</fullName>
    </submittedName>
</protein>
<accession>A0ABQ6DEG5</accession>
<gene>
    <name evidence="1" type="ORF">GCM10007884_45560</name>
</gene>
<dbReference type="Proteomes" id="UP001156881">
    <property type="component" value="Unassembled WGS sequence"/>
</dbReference>
<proteinExistence type="predicted"/>
<evidence type="ECO:0000313" key="1">
    <source>
        <dbReference type="EMBL" id="GLS46562.1"/>
    </source>
</evidence>
<organism evidence="1 2">
    <name type="scientific">Methylobacterium brachythecii</name>
    <dbReference type="NCBI Taxonomy" id="1176177"/>
    <lineage>
        <taxon>Bacteria</taxon>
        <taxon>Pseudomonadati</taxon>
        <taxon>Pseudomonadota</taxon>
        <taxon>Alphaproteobacteria</taxon>
        <taxon>Hyphomicrobiales</taxon>
        <taxon>Methylobacteriaceae</taxon>
        <taxon>Methylobacterium</taxon>
    </lineage>
</organism>
<name>A0ABQ6DEG5_9HYPH</name>